<dbReference type="RefSeq" id="WP_084543445.1">
    <property type="nucleotide sequence ID" value="NZ_FRCZ01000004.1"/>
</dbReference>
<keyword evidence="3" id="KW-0472">Membrane</keyword>
<keyword evidence="5" id="KW-1185">Reference proteome</keyword>
<feature type="coiled-coil region" evidence="1">
    <location>
        <begin position="23"/>
        <end position="72"/>
    </location>
</feature>
<evidence type="ECO:0008006" key="6">
    <source>
        <dbReference type="Google" id="ProtNLM"/>
    </source>
</evidence>
<dbReference type="OrthoDB" id="1708317at2"/>
<evidence type="ECO:0000313" key="4">
    <source>
        <dbReference type="EMBL" id="SHN16506.1"/>
    </source>
</evidence>
<protein>
    <recommendedName>
        <fullName evidence="6">Coupling factor for flagellin transcription and translation</fullName>
    </recommendedName>
</protein>
<evidence type="ECO:0000256" key="1">
    <source>
        <dbReference type="SAM" id="Coils"/>
    </source>
</evidence>
<feature type="transmembrane region" description="Helical" evidence="3">
    <location>
        <begin position="6"/>
        <end position="23"/>
    </location>
</feature>
<keyword evidence="3" id="KW-0812">Transmembrane</keyword>
<keyword evidence="3" id="KW-1133">Transmembrane helix</keyword>
<dbReference type="InterPro" id="IPR046118">
    <property type="entry name" value="DUF6115"/>
</dbReference>
<dbReference type="EMBL" id="FRCZ01000004">
    <property type="protein sequence ID" value="SHN16506.1"/>
    <property type="molecule type" value="Genomic_DNA"/>
</dbReference>
<accession>A0A1M7PHU9</accession>
<reference evidence="4 5" key="1">
    <citation type="submission" date="2016-11" db="EMBL/GenBank/DDBJ databases">
        <authorList>
            <person name="Jaros S."/>
            <person name="Januszkiewicz K."/>
            <person name="Wedrychowicz H."/>
        </authorList>
    </citation>
    <scope>NUCLEOTIDE SEQUENCE [LARGE SCALE GENOMIC DNA]</scope>
    <source>
        <strain evidence="4 5">CGMCC 1.10681</strain>
    </source>
</reference>
<feature type="region of interest" description="Disordered" evidence="2">
    <location>
        <begin position="74"/>
        <end position="108"/>
    </location>
</feature>
<keyword evidence="1" id="KW-0175">Coiled coil</keyword>
<evidence type="ECO:0000313" key="5">
    <source>
        <dbReference type="Proteomes" id="UP000184184"/>
    </source>
</evidence>
<evidence type="ECO:0000256" key="3">
    <source>
        <dbReference type="SAM" id="Phobius"/>
    </source>
</evidence>
<evidence type="ECO:0000256" key="2">
    <source>
        <dbReference type="SAM" id="MobiDB-lite"/>
    </source>
</evidence>
<gene>
    <name evidence="4" type="ORF">SAMN05216179_2205</name>
</gene>
<dbReference type="STRING" id="1027249.SAMN05216179_2205"/>
<name>A0A1M7PHU9_9BACI</name>
<proteinExistence type="predicted"/>
<dbReference type="AlphaFoldDB" id="A0A1M7PHU9"/>
<dbReference type="Proteomes" id="UP000184184">
    <property type="component" value="Unassembled WGS sequence"/>
</dbReference>
<sequence length="159" mass="18430">MLYLLLLISFIIHVITFIIIKQLKMKQDNLETIEDNVSQQVKNMEDTLAIYLVELKEENEHFMKQIERVDLSAQATESKKQMNEDTPIESKTFDKESTQQTKEYQPISPVENVEDVVENSTTASILHLNAEGFTVEEIAKKLNKGKTEVELLLKFQQKK</sequence>
<organism evidence="4 5">
    <name type="scientific">Gracilibacillus kekensis</name>
    <dbReference type="NCBI Taxonomy" id="1027249"/>
    <lineage>
        <taxon>Bacteria</taxon>
        <taxon>Bacillati</taxon>
        <taxon>Bacillota</taxon>
        <taxon>Bacilli</taxon>
        <taxon>Bacillales</taxon>
        <taxon>Bacillaceae</taxon>
        <taxon>Gracilibacillus</taxon>
    </lineage>
</organism>
<dbReference type="Pfam" id="PF19610">
    <property type="entry name" value="DUF6115"/>
    <property type="match status" value="1"/>
</dbReference>